<feature type="transmembrane region" description="Helical" evidence="8">
    <location>
        <begin position="243"/>
        <end position="264"/>
    </location>
</feature>
<feature type="transmembrane region" description="Helical" evidence="8">
    <location>
        <begin position="182"/>
        <end position="202"/>
    </location>
</feature>
<keyword evidence="6 8" id="KW-1133">Transmembrane helix</keyword>
<evidence type="ECO:0000256" key="4">
    <source>
        <dbReference type="ARBA" id="ARBA00022519"/>
    </source>
</evidence>
<feature type="transmembrane region" description="Helical" evidence="8">
    <location>
        <begin position="522"/>
        <end position="542"/>
    </location>
</feature>
<evidence type="ECO:0000256" key="7">
    <source>
        <dbReference type="ARBA" id="ARBA00023136"/>
    </source>
</evidence>
<feature type="transmembrane region" description="Helical" evidence="8">
    <location>
        <begin position="386"/>
        <end position="407"/>
    </location>
</feature>
<feature type="domain" description="ABC transmembrane type-1" evidence="9">
    <location>
        <begin position="345"/>
        <end position="539"/>
    </location>
</feature>
<proteinExistence type="inferred from homology"/>
<evidence type="ECO:0000313" key="10">
    <source>
        <dbReference type="EMBL" id="KPL57133.1"/>
    </source>
</evidence>
<sequence>MSNHQIRLSLSIITSCLLATLIIGPLVALIGQTLVGQSPSQLWSQLTQPTNRVSIQHSLFLSGGTVVGTTLLATPLAWIMTHTRLTKLAWLHWLLLVPFMTPPYINAMGWLYFFQPHGLLAQLNPSWHHQFQWLFSPFGMVIIMSLHLYPVAYLGLRAALMQFNQRWLQAAEVHGVNTWQRLVRITLPIMLVPYLAVWILVFTKTLAEFGTPATFGRSIHFEVLTTTIQKDLNQWPLDFQNGVLTGTLLLTIALIAWGIQQWLLRRPAVKFTGQRSASQYRQLGVTTLAGTFVTLVISIAIVLPFSAIVLQSLLKQRSLGWSPSNLTLVHYIDLLRFDSPAWQAIVTTVGLALLISSLNVIVGLFLSVGSLTKRFPKWLRQLCHTLGALPLAIPNVVLALSLMMLFSQVLAFTKLYGTLTILLIADVTLFLPTTVQYLTTALKAFDSELLASARIFEPSFGRIILKIALPILWPALLNSFVMAFIATSRELVVALLLLPSGMTTVSTFIYQSFEQGEAAAGMALAVLTVALTFIGLIAANHLQSATKPVRQPNGISWHSNR</sequence>
<feature type="transmembrane region" description="Helical" evidence="8">
    <location>
        <begin position="341"/>
        <end position="366"/>
    </location>
</feature>
<feature type="transmembrane region" description="Helical" evidence="8">
    <location>
        <begin position="12"/>
        <end position="35"/>
    </location>
</feature>
<feature type="transmembrane region" description="Helical" evidence="8">
    <location>
        <begin position="491"/>
        <end position="510"/>
    </location>
</feature>
<comment type="caution">
    <text evidence="10">The sequence shown here is derived from an EMBL/GenBank/DDBJ whole genome shotgun (WGS) entry which is preliminary data.</text>
</comment>
<dbReference type="PROSITE" id="PS50928">
    <property type="entry name" value="ABC_TM1"/>
    <property type="match status" value="2"/>
</dbReference>
<dbReference type="Pfam" id="PF00528">
    <property type="entry name" value="BPD_transp_1"/>
    <property type="match status" value="2"/>
</dbReference>
<feature type="transmembrane region" description="Helical" evidence="8">
    <location>
        <begin position="90"/>
        <end position="113"/>
    </location>
</feature>
<dbReference type="PANTHER" id="PTHR43357:SF4">
    <property type="entry name" value="INNER MEMBRANE ABC TRANSPORTER PERMEASE PROTEIN YDCV"/>
    <property type="match status" value="1"/>
</dbReference>
<dbReference type="AlphaFoldDB" id="A0A837NNA9"/>
<feature type="transmembrane region" description="Helical" evidence="8">
    <location>
        <begin position="55"/>
        <end position="78"/>
    </location>
</feature>
<dbReference type="InterPro" id="IPR000515">
    <property type="entry name" value="MetI-like"/>
</dbReference>
<evidence type="ECO:0000256" key="6">
    <source>
        <dbReference type="ARBA" id="ARBA00022989"/>
    </source>
</evidence>
<evidence type="ECO:0000256" key="5">
    <source>
        <dbReference type="ARBA" id="ARBA00022692"/>
    </source>
</evidence>
<dbReference type="PANTHER" id="PTHR43357">
    <property type="entry name" value="INNER MEMBRANE ABC TRANSPORTER PERMEASE PROTEIN YDCV"/>
    <property type="match status" value="1"/>
</dbReference>
<keyword evidence="4" id="KW-0997">Cell inner membrane</keyword>
<evidence type="ECO:0000256" key="8">
    <source>
        <dbReference type="RuleBase" id="RU363032"/>
    </source>
</evidence>
<evidence type="ECO:0000256" key="1">
    <source>
        <dbReference type="ARBA" id="ARBA00004429"/>
    </source>
</evidence>
<feature type="transmembrane region" description="Helical" evidence="8">
    <location>
        <begin position="419"/>
        <end position="442"/>
    </location>
</feature>
<reference evidence="10" key="1">
    <citation type="journal article" date="2016" name="Genome Announc.">
        <title>Draft Genome Sequence of Lactobacillus plantarum 2025.</title>
        <authorList>
            <person name="Karlyshev A.V."/>
            <person name="Khlebnikov V.C."/>
            <person name="Kosarev I.V."/>
            <person name="Abramov V.M."/>
        </authorList>
    </citation>
    <scope>NUCLEOTIDE SEQUENCE [LARGE SCALE GENOMIC DNA]</scope>
    <source>
        <strain evidence="10">2025</strain>
    </source>
</reference>
<dbReference type="CDD" id="cd06261">
    <property type="entry name" value="TM_PBP2"/>
    <property type="match status" value="2"/>
</dbReference>
<evidence type="ECO:0000256" key="2">
    <source>
        <dbReference type="ARBA" id="ARBA00022448"/>
    </source>
</evidence>
<keyword evidence="5 8" id="KW-0812">Transmembrane</keyword>
<dbReference type="InterPro" id="IPR035906">
    <property type="entry name" value="MetI-like_sf"/>
</dbReference>
<feature type="domain" description="ABC transmembrane type-1" evidence="9">
    <location>
        <begin position="55"/>
        <end position="256"/>
    </location>
</feature>
<dbReference type="GO" id="GO:0005886">
    <property type="term" value="C:plasma membrane"/>
    <property type="evidence" value="ECO:0007669"/>
    <property type="project" value="UniProtKB-SubCell"/>
</dbReference>
<feature type="transmembrane region" description="Helical" evidence="8">
    <location>
        <begin position="285"/>
        <end position="314"/>
    </location>
</feature>
<protein>
    <submittedName>
        <fullName evidence="10">Iron ABC transporter permease</fullName>
    </submittedName>
</protein>
<dbReference type="Gene3D" id="1.10.3720.10">
    <property type="entry name" value="MetI-like"/>
    <property type="match status" value="2"/>
</dbReference>
<keyword evidence="3" id="KW-1003">Cell membrane</keyword>
<organism evidence="10">
    <name type="scientific">Lactiplantibacillus plantarum 2025</name>
    <dbReference type="NCBI Taxonomy" id="1385856"/>
    <lineage>
        <taxon>Bacteria</taxon>
        <taxon>Bacillati</taxon>
        <taxon>Bacillota</taxon>
        <taxon>Bacilli</taxon>
        <taxon>Lactobacillales</taxon>
        <taxon>Lactobacillaceae</taxon>
        <taxon>Lactiplantibacillus</taxon>
    </lineage>
</organism>
<dbReference type="EMBL" id="AVFJ02000029">
    <property type="protein sequence ID" value="KPL57133.1"/>
    <property type="molecule type" value="Genomic_DNA"/>
</dbReference>
<name>A0A837NNA9_LACPN</name>
<dbReference type="SUPFAM" id="SSF161098">
    <property type="entry name" value="MetI-like"/>
    <property type="match status" value="2"/>
</dbReference>
<keyword evidence="7 8" id="KW-0472">Membrane</keyword>
<feature type="transmembrane region" description="Helical" evidence="8">
    <location>
        <begin position="133"/>
        <end position="156"/>
    </location>
</feature>
<comment type="subcellular location">
    <subcellularLocation>
        <location evidence="1">Cell inner membrane</location>
        <topology evidence="1">Multi-pass membrane protein</topology>
    </subcellularLocation>
    <subcellularLocation>
        <location evidence="8">Cell membrane</location>
        <topology evidence="8">Multi-pass membrane protein</topology>
    </subcellularLocation>
</comment>
<accession>A0A837NNA9</accession>
<comment type="similarity">
    <text evidence="8">Belongs to the binding-protein-dependent transport system permease family.</text>
</comment>
<dbReference type="RefSeq" id="WP_003645080.1">
    <property type="nucleotide sequence ID" value="NZ_CP076824.1"/>
</dbReference>
<dbReference type="GO" id="GO:0055085">
    <property type="term" value="P:transmembrane transport"/>
    <property type="evidence" value="ECO:0007669"/>
    <property type="project" value="InterPro"/>
</dbReference>
<gene>
    <name evidence="10" type="ORF">N876_0209685</name>
</gene>
<evidence type="ECO:0000256" key="3">
    <source>
        <dbReference type="ARBA" id="ARBA00022475"/>
    </source>
</evidence>
<keyword evidence="2 8" id="KW-0813">Transport</keyword>
<evidence type="ECO:0000259" key="9">
    <source>
        <dbReference type="PROSITE" id="PS50928"/>
    </source>
</evidence>